<dbReference type="Pfam" id="PF02653">
    <property type="entry name" value="BPD_transp_2"/>
    <property type="match status" value="1"/>
</dbReference>
<sequence length="101" mass="10529">MNIPTDVPAIAPPAPGSAPEASEAKTALARRFFRKFGIYAVLIGVVAGATIAPLPLVIVVLIFVSGWIVLKRSILGRELLSVGGNREASRLAGIRTAGVPR</sequence>
<feature type="transmembrane region" description="Helical" evidence="6">
    <location>
        <begin position="38"/>
        <end position="70"/>
    </location>
</feature>
<evidence type="ECO:0000256" key="6">
    <source>
        <dbReference type="SAM" id="Phobius"/>
    </source>
</evidence>
<evidence type="ECO:0008006" key="9">
    <source>
        <dbReference type="Google" id="ProtNLM"/>
    </source>
</evidence>
<dbReference type="RefSeq" id="WP_378270656.1">
    <property type="nucleotide sequence ID" value="NZ_JBHUKR010000023.1"/>
</dbReference>
<gene>
    <name evidence="7" type="ORF">ACFSXZ_36555</name>
</gene>
<dbReference type="InterPro" id="IPR001851">
    <property type="entry name" value="ABC_transp_permease"/>
</dbReference>
<evidence type="ECO:0000256" key="4">
    <source>
        <dbReference type="ARBA" id="ARBA00022989"/>
    </source>
</evidence>
<evidence type="ECO:0000256" key="3">
    <source>
        <dbReference type="ARBA" id="ARBA00022692"/>
    </source>
</evidence>
<keyword evidence="2" id="KW-1003">Cell membrane</keyword>
<dbReference type="Proteomes" id="UP001597417">
    <property type="component" value="Unassembled WGS sequence"/>
</dbReference>
<accession>A0ABW5G3H0</accession>
<reference evidence="8" key="1">
    <citation type="journal article" date="2019" name="Int. J. Syst. Evol. Microbiol.">
        <title>The Global Catalogue of Microorganisms (GCM) 10K type strain sequencing project: providing services to taxonomists for standard genome sequencing and annotation.</title>
        <authorList>
            <consortium name="The Broad Institute Genomics Platform"/>
            <consortium name="The Broad Institute Genome Sequencing Center for Infectious Disease"/>
            <person name="Wu L."/>
            <person name="Ma J."/>
        </authorList>
    </citation>
    <scope>NUCLEOTIDE SEQUENCE [LARGE SCALE GENOMIC DNA]</scope>
    <source>
        <strain evidence="8">CGMCC 4.7645</strain>
    </source>
</reference>
<evidence type="ECO:0000313" key="7">
    <source>
        <dbReference type="EMBL" id="MFD2421854.1"/>
    </source>
</evidence>
<evidence type="ECO:0000313" key="8">
    <source>
        <dbReference type="Proteomes" id="UP001597417"/>
    </source>
</evidence>
<evidence type="ECO:0000256" key="1">
    <source>
        <dbReference type="ARBA" id="ARBA00004651"/>
    </source>
</evidence>
<proteinExistence type="predicted"/>
<organism evidence="7 8">
    <name type="scientific">Amycolatopsis pigmentata</name>
    <dbReference type="NCBI Taxonomy" id="450801"/>
    <lineage>
        <taxon>Bacteria</taxon>
        <taxon>Bacillati</taxon>
        <taxon>Actinomycetota</taxon>
        <taxon>Actinomycetes</taxon>
        <taxon>Pseudonocardiales</taxon>
        <taxon>Pseudonocardiaceae</taxon>
        <taxon>Amycolatopsis</taxon>
    </lineage>
</organism>
<dbReference type="EMBL" id="JBHUKR010000023">
    <property type="protein sequence ID" value="MFD2421854.1"/>
    <property type="molecule type" value="Genomic_DNA"/>
</dbReference>
<keyword evidence="5 6" id="KW-0472">Membrane</keyword>
<comment type="caution">
    <text evidence="7">The sequence shown here is derived from an EMBL/GenBank/DDBJ whole genome shotgun (WGS) entry which is preliminary data.</text>
</comment>
<keyword evidence="3 6" id="KW-0812">Transmembrane</keyword>
<comment type="subcellular location">
    <subcellularLocation>
        <location evidence="1">Cell membrane</location>
        <topology evidence="1">Multi-pass membrane protein</topology>
    </subcellularLocation>
</comment>
<name>A0ABW5G3H0_9PSEU</name>
<evidence type="ECO:0000256" key="5">
    <source>
        <dbReference type="ARBA" id="ARBA00023136"/>
    </source>
</evidence>
<keyword evidence="8" id="KW-1185">Reference proteome</keyword>
<evidence type="ECO:0000256" key="2">
    <source>
        <dbReference type="ARBA" id="ARBA00022475"/>
    </source>
</evidence>
<keyword evidence="4 6" id="KW-1133">Transmembrane helix</keyword>
<protein>
    <recommendedName>
        <fullName evidence="9">Transmembrane protein (PGPGW)</fullName>
    </recommendedName>
</protein>